<dbReference type="PANTHER" id="PTHR23155:SF1205">
    <property type="entry name" value="DISEASE RESISTANCE PROTEIN RPM1"/>
    <property type="match status" value="1"/>
</dbReference>
<dbReference type="InterPro" id="IPR044974">
    <property type="entry name" value="Disease_R_plants"/>
</dbReference>
<dbReference type="InterPro" id="IPR011990">
    <property type="entry name" value="TPR-like_helical_dom_sf"/>
</dbReference>
<feature type="repeat" description="TPR" evidence="1">
    <location>
        <begin position="625"/>
        <end position="658"/>
    </location>
</feature>
<dbReference type="Gene3D" id="2.40.50.140">
    <property type="entry name" value="Nucleic acid-binding proteins"/>
    <property type="match status" value="1"/>
</dbReference>
<name>A0A7Y0SQQ2_VIBPH</name>
<dbReference type="Gene3D" id="3.40.50.300">
    <property type="entry name" value="P-loop containing nucleotide triphosphate hydrolases"/>
    <property type="match status" value="1"/>
</dbReference>
<dbReference type="RefSeq" id="WP_141179488.1">
    <property type="nucleotide sequence ID" value="NZ_CP041201.1"/>
</dbReference>
<dbReference type="InterPro" id="IPR019734">
    <property type="entry name" value="TPR_rpt"/>
</dbReference>
<dbReference type="AlphaFoldDB" id="A0A7Y0SQQ2"/>
<dbReference type="InterPro" id="IPR002182">
    <property type="entry name" value="NB-ARC"/>
</dbReference>
<dbReference type="GO" id="GO:0098542">
    <property type="term" value="P:defense response to other organism"/>
    <property type="evidence" value="ECO:0007669"/>
    <property type="project" value="TreeGrafter"/>
</dbReference>
<organism evidence="3 4">
    <name type="scientific">Vibrio parahaemolyticus</name>
    <dbReference type="NCBI Taxonomy" id="670"/>
    <lineage>
        <taxon>Bacteria</taxon>
        <taxon>Pseudomonadati</taxon>
        <taxon>Pseudomonadota</taxon>
        <taxon>Gammaproteobacteria</taxon>
        <taxon>Vibrionales</taxon>
        <taxon>Vibrionaceae</taxon>
        <taxon>Vibrio</taxon>
    </lineage>
</organism>
<dbReference type="InterPro" id="IPR027417">
    <property type="entry name" value="P-loop_NTPase"/>
</dbReference>
<keyword evidence="3" id="KW-0547">Nucleotide-binding</keyword>
<dbReference type="GO" id="GO:0005524">
    <property type="term" value="F:ATP binding"/>
    <property type="evidence" value="ECO:0007669"/>
    <property type="project" value="UniProtKB-KW"/>
</dbReference>
<keyword evidence="1" id="KW-0802">TPR repeat</keyword>
<dbReference type="SMART" id="SM00028">
    <property type="entry name" value="TPR"/>
    <property type="match status" value="3"/>
</dbReference>
<sequence length="905" mass="104449">MSNTTTVRLSCFGIISAIEDDLRALILRTTSDLKDLPLDIQDKVVDRFNRENEVKPDITPQLGDYLNFIDFLDSQKILHKIKRNQTLLKEELLIFICKNLESLSPCRNRVCHSRPLESTDFFDLRQFCIELLERSKDYKFSEIKKVINNLDDRAYLSSIGTPAVWDDKKRNIFNNLPMVEFDDTGFLGRVDDRTSINKLLLSDTRVITIVGEGGIGKTALAQRCLYDILDICEDPSKGEARFDIIAWVTLKANELTVNGAKQINNAITNSIGLFQHVNSFLGSGKSENIDSNLDEILEYMNEFNILICIDNLETISTSKIRNFLANIPNGSKIIITTRMALGELEYRYKLDKLDNKSSINLMRTMAKILNVPDLYKKNNAKLEALCDKLFNNPLLIRWYVRSYAYGENPKKLVNKDSVNFKEALSFCFENLYDKLSDDERKIILVIACNSKPMTLVELRFFLDEMHHLVLEEAIHRLRNSSMLMATDEERYEEPKFILTSVAESYLKSINAVTKDIYQLVKERRSKLRTIIAGQGVSKHTYEFDPKNVVWETNDQKVCATYLSTAITLHHTKNTEEALEKIIQAKELMPDFSECYRVHAYILQKDQPWLAMSEYETALEYNGNSLIARYSFAKFLNMEEEYDDAKEQLEYALKIDPNSIPCKSQLAFTFKVMGDYSSANSIYEEIFSEENFSSHKKFRVSTYDQASDCQRRISEQFIAHNDPEKALVHLTKSIDIIEKAISNDDYDASIIDKLCKIYRESIGYYKISDDISLNNRILGILDVYIQDFNYKCIQELRAGIDEILIIDTTKNKIKLNEILEKIRHLMTREAGMRINGTIHNLVEGKNNKLSYGFIVDDQDNRYFFSRSSITPSYLFDSKMREKNIKVCFTIGNSDKGFIAKDIEIIS</sequence>
<evidence type="ECO:0000259" key="2">
    <source>
        <dbReference type="Pfam" id="PF00931"/>
    </source>
</evidence>
<dbReference type="SUPFAM" id="SSF48452">
    <property type="entry name" value="TPR-like"/>
    <property type="match status" value="1"/>
</dbReference>
<dbReference type="Pfam" id="PF00931">
    <property type="entry name" value="NB-ARC"/>
    <property type="match status" value="1"/>
</dbReference>
<reference evidence="3 4" key="1">
    <citation type="submission" date="2020-04" db="EMBL/GenBank/DDBJ databases">
        <title>Whole-genome sequencing of Vibrio spp. from China reveals different genetic environments of blaCTX-M-14 among diverse lineages.</title>
        <authorList>
            <person name="Zheng Z."/>
            <person name="Ye L."/>
            <person name="Chen S."/>
        </authorList>
    </citation>
    <scope>NUCLEOTIDE SEQUENCE [LARGE SCALE GENOMIC DNA]</scope>
    <source>
        <strain evidence="3 4">Vb0551</strain>
    </source>
</reference>
<evidence type="ECO:0000313" key="4">
    <source>
        <dbReference type="Proteomes" id="UP000518904"/>
    </source>
</evidence>
<evidence type="ECO:0000256" key="1">
    <source>
        <dbReference type="PROSITE-ProRule" id="PRU00339"/>
    </source>
</evidence>
<comment type="caution">
    <text evidence="3">The sequence shown here is derived from an EMBL/GenBank/DDBJ whole genome shotgun (WGS) entry which is preliminary data.</text>
</comment>
<protein>
    <submittedName>
        <fullName evidence="3">ATP-binding protein</fullName>
    </submittedName>
</protein>
<keyword evidence="3" id="KW-0067">ATP-binding</keyword>
<dbReference type="InterPro" id="IPR012340">
    <property type="entry name" value="NA-bd_OB-fold"/>
</dbReference>
<gene>
    <name evidence="3" type="ORF">HKB16_32060</name>
</gene>
<evidence type="ECO:0000313" key="3">
    <source>
        <dbReference type="EMBL" id="NMU87483.1"/>
    </source>
</evidence>
<dbReference type="GO" id="GO:0043531">
    <property type="term" value="F:ADP binding"/>
    <property type="evidence" value="ECO:0007669"/>
    <property type="project" value="InterPro"/>
</dbReference>
<dbReference type="Proteomes" id="UP000518904">
    <property type="component" value="Unassembled WGS sequence"/>
</dbReference>
<feature type="domain" description="NB-ARC" evidence="2">
    <location>
        <begin position="196"/>
        <end position="339"/>
    </location>
</feature>
<dbReference type="SUPFAM" id="SSF52540">
    <property type="entry name" value="P-loop containing nucleoside triphosphate hydrolases"/>
    <property type="match status" value="1"/>
</dbReference>
<accession>A0A7Y0SQQ2</accession>
<dbReference type="Gene3D" id="1.25.40.10">
    <property type="entry name" value="Tetratricopeptide repeat domain"/>
    <property type="match status" value="1"/>
</dbReference>
<dbReference type="PROSITE" id="PS50005">
    <property type="entry name" value="TPR"/>
    <property type="match status" value="1"/>
</dbReference>
<dbReference type="PANTHER" id="PTHR23155">
    <property type="entry name" value="DISEASE RESISTANCE PROTEIN RP"/>
    <property type="match status" value="1"/>
</dbReference>
<dbReference type="EMBL" id="JABCLB010002723">
    <property type="protein sequence ID" value="NMU87483.1"/>
    <property type="molecule type" value="Genomic_DNA"/>
</dbReference>
<proteinExistence type="predicted"/>